<name>A0A914IDM0_GLORO</name>
<dbReference type="WBParaSite" id="Gr19_v10_g9877.t1">
    <property type="protein sequence ID" value="Gr19_v10_g9877.t1"/>
    <property type="gene ID" value="Gr19_v10_g9877"/>
</dbReference>
<evidence type="ECO:0000256" key="1">
    <source>
        <dbReference type="SAM" id="MobiDB-lite"/>
    </source>
</evidence>
<sequence>MASNSFFVFLPSNVTDYPDNQPNKFRVRLPKSIEFNGSWVCGLHSVSYPYSWHSTIGTLDDQWINIHFLDVFDPQDRDILRIIRLPVPKASLKKVGQLRDFLAKVLKHHSRLLQSLTQNKEVTEFVDRPEILASPPPLKRRKRSTGETLPLPPSVEVDETLPLPPSADVDKTTLPSPPRERDQHLQQKHPQQSKQHQPYNQNQLQHLQQQQLQKTNQNHPYSQNQLQHLYQHLQQQQPHQTRQHHPAPKPGEKERAQQMLSVLVGEDRVKSSAIEYLKAIVDSVDIQYEEVFERFKLVVNRAGASKTLRMCGTTRLQRLTENVIIGNTLSSLLRVVSVTGAVQGEYNEKIYDSPIYARVLPREISEIEIELRTMDSGRLVPFAYGTTMVVLIFKKTGGGAAEVGEDLTYFKGSSPYQRGYGIQHGAGVGDVFRGLWRFFLPILRRVGTTVGAEALNTGQRVLERVANEGAPLKETLYNEGKRGIDTVLEKGGLPKQFDNDSVNSITNALDFFHVPPTNVSVSSSKVFELLPSNPLTDTPYHFKLHSSQNFIDLSKCYLFTEFRIRKENASGLLVNLDASDNLVCPIQMIEQTFIRNNRTISTDTTI</sequence>
<protein>
    <submittedName>
        <fullName evidence="3">Uncharacterized protein</fullName>
    </submittedName>
</protein>
<dbReference type="SUPFAM" id="SSF81995">
    <property type="entry name" value="beta-sandwich domain of Sec23/24"/>
    <property type="match status" value="1"/>
</dbReference>
<dbReference type="Proteomes" id="UP000887572">
    <property type="component" value="Unplaced"/>
</dbReference>
<organism evidence="2 3">
    <name type="scientific">Globodera rostochiensis</name>
    <name type="common">Golden nematode worm</name>
    <name type="synonym">Heterodera rostochiensis</name>
    <dbReference type="NCBI Taxonomy" id="31243"/>
    <lineage>
        <taxon>Eukaryota</taxon>
        <taxon>Metazoa</taxon>
        <taxon>Ecdysozoa</taxon>
        <taxon>Nematoda</taxon>
        <taxon>Chromadorea</taxon>
        <taxon>Rhabditida</taxon>
        <taxon>Tylenchina</taxon>
        <taxon>Tylenchomorpha</taxon>
        <taxon>Tylenchoidea</taxon>
        <taxon>Heteroderidae</taxon>
        <taxon>Heteroderinae</taxon>
        <taxon>Globodera</taxon>
    </lineage>
</organism>
<accession>A0A914IDM0</accession>
<reference evidence="3" key="1">
    <citation type="submission" date="2022-11" db="UniProtKB">
        <authorList>
            <consortium name="WormBaseParasite"/>
        </authorList>
    </citation>
    <scope>IDENTIFICATION</scope>
</reference>
<dbReference type="AlphaFoldDB" id="A0A914IDM0"/>
<evidence type="ECO:0000313" key="3">
    <source>
        <dbReference type="WBParaSite" id="Gr19_v10_g9877.t1"/>
    </source>
</evidence>
<feature type="compositionally biased region" description="Low complexity" evidence="1">
    <location>
        <begin position="188"/>
        <end position="216"/>
    </location>
</feature>
<keyword evidence="2" id="KW-1185">Reference proteome</keyword>
<feature type="region of interest" description="Disordered" evidence="1">
    <location>
        <begin position="232"/>
        <end position="256"/>
    </location>
</feature>
<proteinExistence type="predicted"/>
<feature type="region of interest" description="Disordered" evidence="1">
    <location>
        <begin position="132"/>
        <end position="216"/>
    </location>
</feature>
<evidence type="ECO:0000313" key="2">
    <source>
        <dbReference type="Proteomes" id="UP000887572"/>
    </source>
</evidence>